<feature type="region of interest" description="Disordered" evidence="1">
    <location>
        <begin position="1"/>
        <end position="26"/>
    </location>
</feature>
<organism evidence="2 3">
    <name type="scientific">Reticulomyxa filosa</name>
    <dbReference type="NCBI Taxonomy" id="46433"/>
    <lineage>
        <taxon>Eukaryota</taxon>
        <taxon>Sar</taxon>
        <taxon>Rhizaria</taxon>
        <taxon>Retaria</taxon>
        <taxon>Foraminifera</taxon>
        <taxon>Monothalamids</taxon>
        <taxon>Reticulomyxidae</taxon>
        <taxon>Reticulomyxa</taxon>
    </lineage>
</organism>
<dbReference type="Proteomes" id="UP000023152">
    <property type="component" value="Unassembled WGS sequence"/>
</dbReference>
<proteinExistence type="predicted"/>
<comment type="caution">
    <text evidence="2">The sequence shown here is derived from an EMBL/GenBank/DDBJ whole genome shotgun (WGS) entry which is preliminary data.</text>
</comment>
<accession>X6P117</accession>
<dbReference type="AlphaFoldDB" id="X6P117"/>
<reference evidence="2 3" key="1">
    <citation type="journal article" date="2013" name="Curr. Biol.">
        <title>The Genome of the Foraminiferan Reticulomyxa filosa.</title>
        <authorList>
            <person name="Glockner G."/>
            <person name="Hulsmann N."/>
            <person name="Schleicher M."/>
            <person name="Noegel A.A."/>
            <person name="Eichinger L."/>
            <person name="Gallinger C."/>
            <person name="Pawlowski J."/>
            <person name="Sierra R."/>
            <person name="Euteneuer U."/>
            <person name="Pillet L."/>
            <person name="Moustafa A."/>
            <person name="Platzer M."/>
            <person name="Groth M."/>
            <person name="Szafranski K."/>
            <person name="Schliwa M."/>
        </authorList>
    </citation>
    <scope>NUCLEOTIDE SEQUENCE [LARGE SCALE GENOMIC DNA]</scope>
</reference>
<dbReference type="EMBL" id="ASPP01004628">
    <property type="protein sequence ID" value="ETO31896.1"/>
    <property type="molecule type" value="Genomic_DNA"/>
</dbReference>
<feature type="compositionally biased region" description="Polar residues" evidence="1">
    <location>
        <begin position="517"/>
        <end position="530"/>
    </location>
</feature>
<gene>
    <name evidence="2" type="ORF">RFI_05220</name>
</gene>
<keyword evidence="3" id="KW-1185">Reference proteome</keyword>
<feature type="region of interest" description="Disordered" evidence="1">
    <location>
        <begin position="435"/>
        <end position="457"/>
    </location>
</feature>
<feature type="compositionally biased region" description="Polar residues" evidence="1">
    <location>
        <begin position="14"/>
        <end position="24"/>
    </location>
</feature>
<sequence length="539" mass="60953">MEAPKQYTHRKLQKNNVQENNSRNPIPKKKLKESFELSILDDNKKRLESIYINTLKWAIKCFISSIIFISNVKNESGPVEKFSYCPLCRRRVLLVNDPRFVDTNIATYLMTTLRIAGFTIELCRHIPTKPDTWSIEQKEAKEKEKKKEEKEEEGLFSNSEISWFEQSKTGYDCILIPPQTNGSLWSELSADSQMNLFHFVHRHGKVIVLLHFHGCEIANGILQLERESKDTLTANMVQTTDNKTNDDSSIARTTTPITPTHNDDAMLWHETSVRLGPSQINTIAPKTRILKNIYCPETISDVYKQCHTLNAPILTSRAPRMLPAVNCVLGMLRVPNDCVCFKTNDDFTTVAVKQIGNGSIAVLGHDFSEILIKDWNRVLFLALRQQLVLKNGEEPNLLSLDHVNIDAIKRLNIASTSTHNDFDVQFDDETTESTFPVEENSAHVSNPSGHTNSAPSGTHSINFDEFDIALENDVSDDILPNCMLSISLVEVVRDIYLLCVCFLKASQGLTENEKPSSDANQNDKTSQHTNDTTEDINKS</sequence>
<feature type="compositionally biased region" description="Polar residues" evidence="1">
    <location>
        <begin position="442"/>
        <end position="457"/>
    </location>
</feature>
<feature type="region of interest" description="Disordered" evidence="1">
    <location>
        <begin position="510"/>
        <end position="539"/>
    </location>
</feature>
<evidence type="ECO:0000313" key="3">
    <source>
        <dbReference type="Proteomes" id="UP000023152"/>
    </source>
</evidence>
<name>X6P117_RETFI</name>
<evidence type="ECO:0000313" key="2">
    <source>
        <dbReference type="EMBL" id="ETO31896.1"/>
    </source>
</evidence>
<evidence type="ECO:0000256" key="1">
    <source>
        <dbReference type="SAM" id="MobiDB-lite"/>
    </source>
</evidence>
<protein>
    <submittedName>
        <fullName evidence="2">Uncharacterized protein</fullName>
    </submittedName>
</protein>